<gene>
    <name evidence="2" type="ORF">B0J12DRAFT_707858</name>
</gene>
<reference evidence="2 3" key="1">
    <citation type="journal article" date="2021" name="Nat. Commun.">
        <title>Genetic determinants of endophytism in the Arabidopsis root mycobiome.</title>
        <authorList>
            <person name="Mesny F."/>
            <person name="Miyauchi S."/>
            <person name="Thiergart T."/>
            <person name="Pickel B."/>
            <person name="Atanasova L."/>
            <person name="Karlsson M."/>
            <person name="Huettel B."/>
            <person name="Barry K.W."/>
            <person name="Haridas S."/>
            <person name="Chen C."/>
            <person name="Bauer D."/>
            <person name="Andreopoulos W."/>
            <person name="Pangilinan J."/>
            <person name="LaButti K."/>
            <person name="Riley R."/>
            <person name="Lipzen A."/>
            <person name="Clum A."/>
            <person name="Drula E."/>
            <person name="Henrissat B."/>
            <person name="Kohler A."/>
            <person name="Grigoriev I.V."/>
            <person name="Martin F.M."/>
            <person name="Hacquard S."/>
        </authorList>
    </citation>
    <scope>NUCLEOTIDE SEQUENCE [LARGE SCALE GENOMIC DNA]</scope>
    <source>
        <strain evidence="2 3">MPI-SDFR-AT-0080</strain>
    </source>
</reference>
<dbReference type="Proteomes" id="UP000774617">
    <property type="component" value="Unassembled WGS sequence"/>
</dbReference>
<name>A0ABQ8GTR0_9PEZI</name>
<organism evidence="2 3">
    <name type="scientific">Macrophomina phaseolina</name>
    <dbReference type="NCBI Taxonomy" id="35725"/>
    <lineage>
        <taxon>Eukaryota</taxon>
        <taxon>Fungi</taxon>
        <taxon>Dikarya</taxon>
        <taxon>Ascomycota</taxon>
        <taxon>Pezizomycotina</taxon>
        <taxon>Dothideomycetes</taxon>
        <taxon>Dothideomycetes incertae sedis</taxon>
        <taxon>Botryosphaeriales</taxon>
        <taxon>Botryosphaeriaceae</taxon>
        <taxon>Macrophomina</taxon>
    </lineage>
</organism>
<evidence type="ECO:0008006" key="4">
    <source>
        <dbReference type="Google" id="ProtNLM"/>
    </source>
</evidence>
<dbReference type="Gene3D" id="1.20.910.10">
    <property type="entry name" value="Heme oxygenase-like"/>
    <property type="match status" value="1"/>
</dbReference>
<comment type="caution">
    <text evidence="2">The sequence shown here is derived from an EMBL/GenBank/DDBJ whole genome shotgun (WGS) entry which is preliminary data.</text>
</comment>
<protein>
    <recommendedName>
        <fullName evidence="4">Heme oxygenase-like protein</fullName>
    </recommendedName>
</protein>
<evidence type="ECO:0000256" key="1">
    <source>
        <dbReference type="SAM" id="MobiDB-lite"/>
    </source>
</evidence>
<accession>A0ABQ8GTR0</accession>
<sequence>MYHQLHNVETYPAVLLRAEELLTTLLSEAVDAAQSRPGSGLLSLENYSEAALATFLRQQAERTDQRWLAYLERRKAGSPRELFNTREDAALWLRRRAPVKLVDGAWLGFVHGAATPFAQRPASKAAWQVLSEEYGDGNLAQHHVHMYRELLRQVGVSMPDAHDAAFVQPSGAEHDDVGAWQEGVAQLLISLFPHAFLAEILGFNMHYELVSLDTLTAAKELREVGIDPYYFTVHITVDNAHSGHTAIAARAVDMYIAQVREREGEHAAEAAWKRVRAGYLLSEYLASSSSSSPSPSPSPPSHGKPGEAGDAALSALEEEVVGIFEAKARVSQHVHCTSRLRFGGQPLADWLSPASFESALSRRRFLDDLAAKTPRRSRLTREMAWGGKMFGAFTRGEAEVVARWIDSLAEHTERGVCYGALATAARRERRSEDALRLTLPEGLLDACPPPPPFFDAVPATATTQAPSLSDLPLDVGNAQISDPDRFAALWFAHPCLLERFVAVPSRSADAFGCAIMRVLRAQHGFEHDAEDRQHAGVAGMDELRRGDTGASLGLAELGMAAVQQLGLEWWRDQAEEQQEPPSSLLEVLQGAARQRPEACRFAVGMVEASMRPVRNQGLLVGMALAFGGLFRGRNREALACMAAREMRELVDVCVPALLRRAGDCGSGGADQLWRGFEMARVEIESCFTGK</sequence>
<proteinExistence type="predicted"/>
<feature type="region of interest" description="Disordered" evidence="1">
    <location>
        <begin position="288"/>
        <end position="309"/>
    </location>
</feature>
<dbReference type="Pfam" id="PF14518">
    <property type="entry name" value="Haem_oxygenas_2"/>
    <property type="match status" value="1"/>
</dbReference>
<evidence type="ECO:0000313" key="2">
    <source>
        <dbReference type="EMBL" id="KAH7062631.1"/>
    </source>
</evidence>
<dbReference type="EMBL" id="JAGTJR010000003">
    <property type="protein sequence ID" value="KAH7062631.1"/>
    <property type="molecule type" value="Genomic_DNA"/>
</dbReference>
<evidence type="ECO:0000313" key="3">
    <source>
        <dbReference type="Proteomes" id="UP000774617"/>
    </source>
</evidence>
<keyword evidence="3" id="KW-1185">Reference proteome</keyword>
<dbReference type="SMART" id="SM01236">
    <property type="entry name" value="Haem_oxygenase_2"/>
    <property type="match status" value="1"/>
</dbReference>
<dbReference type="InterPro" id="IPR016084">
    <property type="entry name" value="Haem_Oase-like_multi-hlx"/>
</dbReference>